<keyword evidence="2" id="KW-1133">Transmembrane helix</keyword>
<proteinExistence type="predicted"/>
<dbReference type="Proteomes" id="UP000003973">
    <property type="component" value="Unassembled WGS sequence"/>
</dbReference>
<comment type="caution">
    <text evidence="4">The sequence shown here is derived from an EMBL/GenBank/DDBJ whole genome shotgun (WGS) entry which is preliminary data.</text>
</comment>
<keyword evidence="5" id="KW-1185">Reference proteome</keyword>
<accession>C3X3X0</accession>
<feature type="chain" id="PRO_5002934044" description="Tetratricopeptide repeat protein" evidence="3">
    <location>
        <begin position="30"/>
        <end position="184"/>
    </location>
</feature>
<dbReference type="AlphaFoldDB" id="C3X3X0"/>
<sequence>MPKKTLPFLFCLLLSLTFAIIAPVHLAHADDLSRGLELYQAKKYQDAIPYLEKAAREGHEEAIRALDTLYADKTPAVAMTDRDASANGKNTATPAAPPLAGNRTGSEKEAQPAPAYEKATVAEDPKEAEDRAFLRKVMFLGTAVLILVMWIVQYFLLRKLRNRNFRKEPPTDAATKTGKTGVRK</sequence>
<evidence type="ECO:0000313" key="4">
    <source>
        <dbReference type="EMBL" id="EEO27906.2"/>
    </source>
</evidence>
<dbReference type="EMBL" id="ACDP02000011">
    <property type="protein sequence ID" value="EEO27906.2"/>
    <property type="molecule type" value="Genomic_DNA"/>
</dbReference>
<evidence type="ECO:0008006" key="6">
    <source>
        <dbReference type="Google" id="ProtNLM"/>
    </source>
</evidence>
<feature type="region of interest" description="Disordered" evidence="1">
    <location>
        <begin position="81"/>
        <end position="124"/>
    </location>
</feature>
<feature type="signal peptide" evidence="3">
    <location>
        <begin position="1"/>
        <end position="29"/>
    </location>
</feature>
<reference evidence="4" key="1">
    <citation type="submission" date="2011-10" db="EMBL/GenBank/DDBJ databases">
        <title>The Genome Sequence of Oxalobacter formigenes HOxBLS.</title>
        <authorList>
            <consortium name="The Broad Institute Genome Sequencing Platform"/>
            <person name="Earl A."/>
            <person name="Ward D."/>
            <person name="Feldgarden M."/>
            <person name="Gevers D."/>
            <person name="Allison M.J."/>
            <person name="Humphrey S."/>
            <person name="Young S.K."/>
            <person name="Zeng Q."/>
            <person name="Gargeya S."/>
            <person name="Fitzgerald M."/>
            <person name="Haas B."/>
            <person name="Abouelleil A."/>
            <person name="Alvarado L."/>
            <person name="Arachchi H.M."/>
            <person name="Berlin A."/>
            <person name="Brown A."/>
            <person name="Chapman S.B."/>
            <person name="Chen Z."/>
            <person name="Dunbar C."/>
            <person name="Freedman E."/>
            <person name="Gearin G."/>
            <person name="Goldberg J."/>
            <person name="Griggs A."/>
            <person name="Gujja S."/>
            <person name="Heiman D."/>
            <person name="Howarth C."/>
            <person name="Larson L."/>
            <person name="Lui A."/>
            <person name="MacDonald P.J.P."/>
            <person name="Montmayeur A."/>
            <person name="Murphy C."/>
            <person name="Neiman D."/>
            <person name="Pearson M."/>
            <person name="Priest M."/>
            <person name="Roberts A."/>
            <person name="Saif S."/>
            <person name="Shea T."/>
            <person name="Shenoy N."/>
            <person name="Sisk P."/>
            <person name="Stolte C."/>
            <person name="Sykes S."/>
            <person name="Wortman J."/>
            <person name="Nusbaum C."/>
            <person name="Birren B."/>
        </authorList>
    </citation>
    <scope>NUCLEOTIDE SEQUENCE [LARGE SCALE GENOMIC DNA]</scope>
    <source>
        <strain evidence="4">HOxBLS</strain>
    </source>
</reference>
<keyword evidence="3" id="KW-0732">Signal</keyword>
<gene>
    <name evidence="4" type="ORF">OFAG_01059</name>
</gene>
<organism evidence="4 5">
    <name type="scientific">Oxalobacter paraformigenes</name>
    <dbReference type="NCBI Taxonomy" id="556268"/>
    <lineage>
        <taxon>Bacteria</taxon>
        <taxon>Pseudomonadati</taxon>
        <taxon>Pseudomonadota</taxon>
        <taxon>Betaproteobacteria</taxon>
        <taxon>Burkholderiales</taxon>
        <taxon>Oxalobacteraceae</taxon>
        <taxon>Oxalobacter</taxon>
    </lineage>
</organism>
<evidence type="ECO:0000256" key="2">
    <source>
        <dbReference type="SAM" id="Phobius"/>
    </source>
</evidence>
<keyword evidence="2" id="KW-0472">Membrane</keyword>
<name>C3X3X0_9BURK</name>
<evidence type="ECO:0000256" key="1">
    <source>
        <dbReference type="SAM" id="MobiDB-lite"/>
    </source>
</evidence>
<dbReference type="HOGENOM" id="CLU_1466826_0_0_4"/>
<evidence type="ECO:0000313" key="5">
    <source>
        <dbReference type="Proteomes" id="UP000003973"/>
    </source>
</evidence>
<keyword evidence="2" id="KW-0812">Transmembrane</keyword>
<evidence type="ECO:0000256" key="3">
    <source>
        <dbReference type="SAM" id="SignalP"/>
    </source>
</evidence>
<dbReference type="RefSeq" id="WP_020994955.1">
    <property type="nucleotide sequence ID" value="NZ_CABMNL010000001.1"/>
</dbReference>
<protein>
    <recommendedName>
        <fullName evidence="6">Tetratricopeptide repeat protein</fullName>
    </recommendedName>
</protein>
<feature type="transmembrane region" description="Helical" evidence="2">
    <location>
        <begin position="137"/>
        <end position="157"/>
    </location>
</feature>